<dbReference type="OrthoDB" id="2207231at2759"/>
<proteinExistence type="predicted"/>
<organism evidence="1 2">
    <name type="scientific">Rhizopus delemar (strain RA 99-880 / ATCC MYA-4621 / FGSC 9543 / NRRL 43880)</name>
    <name type="common">Mucormycosis agent</name>
    <name type="synonym">Rhizopus arrhizus var. delemar</name>
    <dbReference type="NCBI Taxonomy" id="246409"/>
    <lineage>
        <taxon>Eukaryota</taxon>
        <taxon>Fungi</taxon>
        <taxon>Fungi incertae sedis</taxon>
        <taxon>Mucoromycota</taxon>
        <taxon>Mucoromycotina</taxon>
        <taxon>Mucoromycetes</taxon>
        <taxon>Mucorales</taxon>
        <taxon>Mucorineae</taxon>
        <taxon>Rhizopodaceae</taxon>
        <taxon>Rhizopus</taxon>
    </lineage>
</organism>
<dbReference type="SUPFAM" id="SSF56219">
    <property type="entry name" value="DNase I-like"/>
    <property type="match status" value="1"/>
</dbReference>
<dbReference type="PANTHER" id="PTHR33395">
    <property type="entry name" value="TRANSCRIPTASE, PUTATIVE-RELATED-RELATED"/>
    <property type="match status" value="1"/>
</dbReference>
<sequence>MARWLADRSLTVLNGPLAHGIPTWVGFRDDREMSSIIDMFLTNASLLSPRLDIASDLSLGSDHRLLTLSFSFAQSSASESSSATSDATLHPRRIWNLSRLGEPDPCQLYQDTFRASAAPLLSQLKRLVQHPPSSRPPIDDLNASLNNIIYRSLDSSVGDRPPRPSHWKKYWTQQLQDAADFRNRCYRRWRRAIGIDKVYWWHQHQQANTSFRQAVIDAKRLSWQAFCKSLESDFTKAVSKVKQLKRRHLTSSSFSHPDGPATAVEVMARHLASVYDGHLLPSVRPPAPPDPSSLGLPFGPPGSSPLVVSLGAAAHTSTSITPSTHSNTSIFSPATLALLIGQLPTRKAPGADHIKAEMLKPISTDLSFLLSWLFTLCWQWSYAPSLWRHAQVYPIFKKGDSSLPSNYRPISLTSVFRKLLELSLSPWG</sequence>
<name>I1CV67_RHIO9</name>
<dbReference type="OMA" id="TINPYIC"/>
<dbReference type="Gene3D" id="3.60.10.10">
    <property type="entry name" value="Endonuclease/exonuclease/phosphatase"/>
    <property type="match status" value="1"/>
</dbReference>
<dbReference type="RefSeq" id="XP_067527743.1">
    <property type="nucleotide sequence ID" value="XM_067671802.1"/>
</dbReference>
<reference evidence="1 2" key="1">
    <citation type="journal article" date="2009" name="PLoS Genet.">
        <title>Genomic analysis of the basal lineage fungus Rhizopus oryzae reveals a whole-genome duplication.</title>
        <authorList>
            <person name="Ma L.-J."/>
            <person name="Ibrahim A.S."/>
            <person name="Skory C."/>
            <person name="Grabherr M.G."/>
            <person name="Burger G."/>
            <person name="Butler M."/>
            <person name="Elias M."/>
            <person name="Idnurm A."/>
            <person name="Lang B.F."/>
            <person name="Sone T."/>
            <person name="Abe A."/>
            <person name="Calvo S.E."/>
            <person name="Corrochano L.M."/>
            <person name="Engels R."/>
            <person name="Fu J."/>
            <person name="Hansberg W."/>
            <person name="Kim J.-M."/>
            <person name="Kodira C.D."/>
            <person name="Koehrsen M.J."/>
            <person name="Liu B."/>
            <person name="Miranda-Saavedra D."/>
            <person name="O'Leary S."/>
            <person name="Ortiz-Castellanos L."/>
            <person name="Poulter R."/>
            <person name="Rodriguez-Romero J."/>
            <person name="Ruiz-Herrera J."/>
            <person name="Shen Y.-Q."/>
            <person name="Zeng Q."/>
            <person name="Galagan J."/>
            <person name="Birren B.W."/>
            <person name="Cuomo C.A."/>
            <person name="Wickes B.L."/>
        </authorList>
    </citation>
    <scope>NUCLEOTIDE SEQUENCE [LARGE SCALE GENOMIC DNA]</scope>
    <source>
        <strain evidence="2">RA 99-880 / ATCC MYA-4621 / FGSC 9543 / NRRL 43880</strain>
    </source>
</reference>
<evidence type="ECO:0008006" key="3">
    <source>
        <dbReference type="Google" id="ProtNLM"/>
    </source>
</evidence>
<dbReference type="EMBL" id="CH476757">
    <property type="protein sequence ID" value="EIE92347.1"/>
    <property type="molecule type" value="Genomic_DNA"/>
</dbReference>
<dbReference type="AlphaFoldDB" id="I1CV67"/>
<dbReference type="VEuPathDB" id="FungiDB:RO3G_17218"/>
<dbReference type="Proteomes" id="UP000009138">
    <property type="component" value="Unassembled WGS sequence"/>
</dbReference>
<gene>
    <name evidence="1" type="ORF">RO3G_17218</name>
</gene>
<dbReference type="eggNOG" id="KOG1075">
    <property type="taxonomic scope" value="Eukaryota"/>
</dbReference>
<dbReference type="GeneID" id="93624183"/>
<protein>
    <recommendedName>
        <fullName evidence="3">Endonuclease/exonuclease/phosphatase domain-containing protein</fullName>
    </recommendedName>
</protein>
<evidence type="ECO:0000313" key="1">
    <source>
        <dbReference type="EMBL" id="EIE92347.1"/>
    </source>
</evidence>
<accession>I1CV67</accession>
<keyword evidence="2" id="KW-1185">Reference proteome</keyword>
<dbReference type="STRING" id="246409.I1CV67"/>
<evidence type="ECO:0000313" key="2">
    <source>
        <dbReference type="Proteomes" id="UP000009138"/>
    </source>
</evidence>
<dbReference type="PANTHER" id="PTHR33395:SF22">
    <property type="entry name" value="REVERSE TRANSCRIPTASE DOMAIN-CONTAINING PROTEIN"/>
    <property type="match status" value="1"/>
</dbReference>
<dbReference type="InParanoid" id="I1CV67"/>
<dbReference type="InterPro" id="IPR036691">
    <property type="entry name" value="Endo/exonu/phosph_ase_sf"/>
</dbReference>